<feature type="domain" description="F-box" evidence="2">
    <location>
        <begin position="63"/>
        <end position="116"/>
    </location>
</feature>
<keyword evidence="4" id="KW-1185">Reference proteome</keyword>
<gene>
    <name evidence="3" type="ORF">AGABI1DRAFT_105519</name>
</gene>
<evidence type="ECO:0000256" key="1">
    <source>
        <dbReference type="SAM" id="MobiDB-lite"/>
    </source>
</evidence>
<dbReference type="SUPFAM" id="SSF81383">
    <property type="entry name" value="F-box domain"/>
    <property type="match status" value="1"/>
</dbReference>
<dbReference type="KEGG" id="abp:AGABI1DRAFT105519"/>
<feature type="compositionally biased region" description="Basic and acidic residues" evidence="1">
    <location>
        <begin position="22"/>
        <end position="37"/>
    </location>
</feature>
<dbReference type="eggNOG" id="ENOG502SAM6">
    <property type="taxonomic scope" value="Eukaryota"/>
</dbReference>
<dbReference type="EMBL" id="JH971387">
    <property type="protein sequence ID" value="EKM82211.1"/>
    <property type="molecule type" value="Genomic_DNA"/>
</dbReference>
<evidence type="ECO:0000313" key="4">
    <source>
        <dbReference type="Proteomes" id="UP000008493"/>
    </source>
</evidence>
<accession>K5X318</accession>
<evidence type="ECO:0000313" key="3">
    <source>
        <dbReference type="EMBL" id="EKM82211.1"/>
    </source>
</evidence>
<dbReference type="InterPro" id="IPR036047">
    <property type="entry name" value="F-box-like_dom_sf"/>
</dbReference>
<dbReference type="OrthoDB" id="2322499at2759"/>
<reference evidence="4" key="1">
    <citation type="journal article" date="2012" name="Proc. Natl. Acad. Sci. U.S.A.">
        <title>Genome sequence of the button mushroom Agaricus bisporus reveals mechanisms governing adaptation to a humic-rich ecological niche.</title>
        <authorList>
            <person name="Morin E."/>
            <person name="Kohler A."/>
            <person name="Baker A.R."/>
            <person name="Foulongne-Oriol M."/>
            <person name="Lombard V."/>
            <person name="Nagy L.G."/>
            <person name="Ohm R.A."/>
            <person name="Patyshakuliyeva A."/>
            <person name="Brun A."/>
            <person name="Aerts A.L."/>
            <person name="Bailey A.M."/>
            <person name="Billette C."/>
            <person name="Coutinho P.M."/>
            <person name="Deakin G."/>
            <person name="Doddapaneni H."/>
            <person name="Floudas D."/>
            <person name="Grimwood J."/>
            <person name="Hilden K."/>
            <person name="Kuees U."/>
            <person name="LaButti K.M."/>
            <person name="Lapidus A."/>
            <person name="Lindquist E.A."/>
            <person name="Lucas S.M."/>
            <person name="Murat C."/>
            <person name="Riley R.W."/>
            <person name="Salamov A.A."/>
            <person name="Schmutz J."/>
            <person name="Subramanian V."/>
            <person name="Woesten H.A.B."/>
            <person name="Xu J."/>
            <person name="Eastwood D.C."/>
            <person name="Foster G.D."/>
            <person name="Sonnenberg A.S."/>
            <person name="Cullen D."/>
            <person name="de Vries R.P."/>
            <person name="Lundell T."/>
            <person name="Hibbett D.S."/>
            <person name="Henrissat B."/>
            <person name="Burton K.S."/>
            <person name="Kerrigan R.W."/>
            <person name="Challen M.P."/>
            <person name="Grigoriev I.V."/>
            <person name="Martin F."/>
        </authorList>
    </citation>
    <scope>NUCLEOTIDE SEQUENCE [LARGE SCALE GENOMIC DNA]</scope>
    <source>
        <strain evidence="4">JB137-S8 / ATCC MYA-4627 / FGSC 10392</strain>
    </source>
</reference>
<protein>
    <recommendedName>
        <fullName evidence="2">F-box domain-containing protein</fullName>
    </recommendedName>
</protein>
<proteinExistence type="predicted"/>
<dbReference type="InParanoid" id="K5X318"/>
<feature type="compositionally biased region" description="Basic residues" evidence="1">
    <location>
        <begin position="1"/>
        <end position="17"/>
    </location>
</feature>
<evidence type="ECO:0000259" key="2">
    <source>
        <dbReference type="PROSITE" id="PS50181"/>
    </source>
</evidence>
<dbReference type="PROSITE" id="PS50181">
    <property type="entry name" value="FBOX"/>
    <property type="match status" value="1"/>
</dbReference>
<name>K5X318_AGABU</name>
<dbReference type="Proteomes" id="UP000008493">
    <property type="component" value="Unassembled WGS sequence"/>
</dbReference>
<dbReference type="InterPro" id="IPR001810">
    <property type="entry name" value="F-box_dom"/>
</dbReference>
<feature type="non-terminal residue" evidence="3">
    <location>
        <position position="241"/>
    </location>
</feature>
<sequence length="241" mass="28519">MATPRRSKRIEKNHRHAPTSVDKSDALQKRQKVEHTRTENVLEAQIARPGKPDKYVRGRRGYLKLMTEIPLDTMYEILRHLDPLDLLYLSWASKSLHGIVMEKFSIRIWEEAYERLYESENPPPRCPQDINLAQYTRFLYHNKCMICETQSGIYTSWMMRLRACNHCLDSDRFSPPCYPYLNLLTIRGKSAHYIWVRDLEKAKQSAGSDTWSQVKKDRMKGESDFDIWRKQCHQIRLADQG</sequence>
<feature type="region of interest" description="Disordered" evidence="1">
    <location>
        <begin position="1"/>
        <end position="37"/>
    </location>
</feature>
<organism evidence="3 4">
    <name type="scientific">Agaricus bisporus var. burnettii (strain JB137-S8 / ATCC MYA-4627 / FGSC 10392)</name>
    <name type="common">White button mushroom</name>
    <dbReference type="NCBI Taxonomy" id="597362"/>
    <lineage>
        <taxon>Eukaryota</taxon>
        <taxon>Fungi</taxon>
        <taxon>Dikarya</taxon>
        <taxon>Basidiomycota</taxon>
        <taxon>Agaricomycotina</taxon>
        <taxon>Agaricomycetes</taxon>
        <taxon>Agaricomycetidae</taxon>
        <taxon>Agaricales</taxon>
        <taxon>Agaricineae</taxon>
        <taxon>Agaricaceae</taxon>
        <taxon>Agaricus</taxon>
    </lineage>
</organism>
<dbReference type="GeneID" id="18822166"/>
<dbReference type="RefSeq" id="XP_007327917.1">
    <property type="nucleotide sequence ID" value="XM_007327855.1"/>
</dbReference>
<dbReference type="AlphaFoldDB" id="K5X318"/>
<dbReference type="HOGENOM" id="CLU_1154018_0_0_1"/>